<evidence type="ECO:0000313" key="1">
    <source>
        <dbReference type="EMBL" id="ETL83404.1"/>
    </source>
</evidence>
<proteinExistence type="predicted"/>
<dbReference type="AlphaFoldDB" id="W2KFL1"/>
<dbReference type="EMBL" id="KI682044">
    <property type="protein sequence ID" value="ETL83404.1"/>
    <property type="molecule type" value="Genomic_DNA"/>
</dbReference>
<name>W2KFL1_PHYNI</name>
<accession>W2KFL1</accession>
<reference evidence="1" key="1">
    <citation type="submission" date="2013-11" db="EMBL/GenBank/DDBJ databases">
        <title>The Genome Sequence of Phytophthora parasitica CHvinca01.</title>
        <authorList>
            <consortium name="The Broad Institute Genomics Platform"/>
            <person name="Russ C."/>
            <person name="Tyler B."/>
            <person name="Panabieres F."/>
            <person name="Shan W."/>
            <person name="Tripathy S."/>
            <person name="Grunwald N."/>
            <person name="Machado M."/>
            <person name="Johnson C.S."/>
            <person name="Arredondo F."/>
            <person name="Hong C."/>
            <person name="Coffey M."/>
            <person name="Young S.K."/>
            <person name="Zeng Q."/>
            <person name="Gargeya S."/>
            <person name="Fitzgerald M."/>
            <person name="Abouelleil A."/>
            <person name="Alvarado L."/>
            <person name="Chapman S.B."/>
            <person name="Gainer-Dewar J."/>
            <person name="Goldberg J."/>
            <person name="Griggs A."/>
            <person name="Gujja S."/>
            <person name="Hansen M."/>
            <person name="Howarth C."/>
            <person name="Imamovic A."/>
            <person name="Ireland A."/>
            <person name="Larimer J."/>
            <person name="McCowan C."/>
            <person name="Murphy C."/>
            <person name="Pearson M."/>
            <person name="Poon T.W."/>
            <person name="Priest M."/>
            <person name="Roberts A."/>
            <person name="Saif S."/>
            <person name="Shea T."/>
            <person name="Sykes S."/>
            <person name="Wortman J."/>
            <person name="Nusbaum C."/>
            <person name="Birren B."/>
        </authorList>
    </citation>
    <scope>NUCLEOTIDE SEQUENCE [LARGE SCALE GENOMIC DNA]</scope>
    <source>
        <strain evidence="1">CHvinca01</strain>
    </source>
</reference>
<gene>
    <name evidence="1" type="ORF">L917_16646</name>
</gene>
<organism evidence="1">
    <name type="scientific">Phytophthora nicotianae</name>
    <name type="common">Potato buckeye rot agent</name>
    <name type="synonym">Phytophthora parasitica</name>
    <dbReference type="NCBI Taxonomy" id="4792"/>
    <lineage>
        <taxon>Eukaryota</taxon>
        <taxon>Sar</taxon>
        <taxon>Stramenopiles</taxon>
        <taxon>Oomycota</taxon>
        <taxon>Peronosporomycetes</taxon>
        <taxon>Peronosporales</taxon>
        <taxon>Peronosporaceae</taxon>
        <taxon>Phytophthora</taxon>
    </lineage>
</organism>
<dbReference type="Proteomes" id="UP000054423">
    <property type="component" value="Unassembled WGS sequence"/>
</dbReference>
<protein>
    <submittedName>
        <fullName evidence="1">Uncharacterized protein</fullName>
    </submittedName>
</protein>
<sequence>MKDQLAPMWGFHQSRRRCRRSRCPKALPCPNFPTNSMKLHFGWIKWSSVRWRESHLARRSPGIAISEDSPMNISPNHASFAFFAACEAAMWQNLKEGSDRSHLDFGVAIFALEVRSLGADDELPWSFDVDACGFS</sequence>